<dbReference type="AlphaFoldDB" id="A0A1I8JBY1"/>
<reference evidence="3" key="1">
    <citation type="submission" date="2016-11" db="UniProtKB">
        <authorList>
            <consortium name="WormBaseParasite"/>
        </authorList>
    </citation>
    <scope>IDENTIFICATION</scope>
</reference>
<protein>
    <submittedName>
        <fullName evidence="3">Sushi domain-containing protein</fullName>
    </submittedName>
</protein>
<dbReference type="WBParaSite" id="maker-uti_cns_0046643-snap-gene-0.17-mRNA-1">
    <property type="protein sequence ID" value="maker-uti_cns_0046643-snap-gene-0.17-mRNA-1"/>
    <property type="gene ID" value="maker-uti_cns_0046643-snap-gene-0.17"/>
</dbReference>
<feature type="region of interest" description="Disordered" evidence="1">
    <location>
        <begin position="86"/>
        <end position="119"/>
    </location>
</feature>
<proteinExistence type="predicted"/>
<sequence length="119" mass="13125">SAPATFHCSQATSVASWDGGPPVNQSYCVHSEERKVDDDYGFGYNEYTLFCEGGGGRPAQAESVEKRTKAVDIRQPNRLAKRLCSRRKTPAAGSDVRHRHDQLAPPVLLHPRNPVPIQL</sequence>
<organism evidence="2 3">
    <name type="scientific">Macrostomum lignano</name>
    <dbReference type="NCBI Taxonomy" id="282301"/>
    <lineage>
        <taxon>Eukaryota</taxon>
        <taxon>Metazoa</taxon>
        <taxon>Spiralia</taxon>
        <taxon>Lophotrochozoa</taxon>
        <taxon>Platyhelminthes</taxon>
        <taxon>Rhabditophora</taxon>
        <taxon>Macrostomorpha</taxon>
        <taxon>Macrostomida</taxon>
        <taxon>Macrostomidae</taxon>
        <taxon>Macrostomum</taxon>
    </lineage>
</organism>
<accession>A0A1I8JBY1</accession>
<name>A0A1I8JBY1_9PLAT</name>
<evidence type="ECO:0000256" key="1">
    <source>
        <dbReference type="SAM" id="MobiDB-lite"/>
    </source>
</evidence>
<evidence type="ECO:0000313" key="2">
    <source>
        <dbReference type="Proteomes" id="UP000095280"/>
    </source>
</evidence>
<feature type="region of interest" description="Disordered" evidence="1">
    <location>
        <begin position="1"/>
        <end position="23"/>
    </location>
</feature>
<keyword evidence="2" id="KW-1185">Reference proteome</keyword>
<evidence type="ECO:0000313" key="3">
    <source>
        <dbReference type="WBParaSite" id="maker-uti_cns_0046643-snap-gene-0.17-mRNA-1"/>
    </source>
</evidence>
<dbReference type="Proteomes" id="UP000095280">
    <property type="component" value="Unplaced"/>
</dbReference>